<accession>X1IJT0</accession>
<evidence type="ECO:0000313" key="1">
    <source>
        <dbReference type="EMBL" id="GAH82666.1"/>
    </source>
</evidence>
<proteinExistence type="predicted"/>
<evidence type="ECO:0008006" key="2">
    <source>
        <dbReference type="Google" id="ProtNLM"/>
    </source>
</evidence>
<comment type="caution">
    <text evidence="1">The sequence shown here is derived from an EMBL/GenBank/DDBJ whole genome shotgun (WGS) entry which is preliminary data.</text>
</comment>
<sequence length="180" mass="20067">IRMNTTAYAPEDIISVTGAEIVNAYWSYFDTKLNFEIDNVTQNTQNYTVHHDKAIAKNLVTTTRLDGNQNPPGTNGHGPNCDDYKFVGHAQTGIVEAENAFESNFTTCLKTLSPNPGYGKIDINYQIANPTATKITIFDCSGRIVKSIKINDDPGNHTVYLGWRRCTGERSNKRLLFCEV</sequence>
<dbReference type="EMBL" id="BARU01042236">
    <property type="protein sequence ID" value="GAH82666.1"/>
    <property type="molecule type" value="Genomic_DNA"/>
</dbReference>
<organism evidence="1">
    <name type="scientific">marine sediment metagenome</name>
    <dbReference type="NCBI Taxonomy" id="412755"/>
    <lineage>
        <taxon>unclassified sequences</taxon>
        <taxon>metagenomes</taxon>
        <taxon>ecological metagenomes</taxon>
    </lineage>
</organism>
<name>X1IJT0_9ZZZZ</name>
<reference evidence="1" key="1">
    <citation type="journal article" date="2014" name="Front. Microbiol.">
        <title>High frequency of phylogenetically diverse reductive dehalogenase-homologous genes in deep subseafloor sedimentary metagenomes.</title>
        <authorList>
            <person name="Kawai M."/>
            <person name="Futagami T."/>
            <person name="Toyoda A."/>
            <person name="Takaki Y."/>
            <person name="Nishi S."/>
            <person name="Hori S."/>
            <person name="Arai W."/>
            <person name="Tsubouchi T."/>
            <person name="Morono Y."/>
            <person name="Uchiyama I."/>
            <person name="Ito T."/>
            <person name="Fujiyama A."/>
            <person name="Inagaki F."/>
            <person name="Takami H."/>
        </authorList>
    </citation>
    <scope>NUCLEOTIDE SEQUENCE</scope>
    <source>
        <strain evidence="1">Expedition CK06-06</strain>
    </source>
</reference>
<feature type="non-terminal residue" evidence="1">
    <location>
        <position position="1"/>
    </location>
</feature>
<dbReference type="NCBIfam" id="TIGR04183">
    <property type="entry name" value="Por_Secre_tail"/>
    <property type="match status" value="1"/>
</dbReference>
<protein>
    <recommendedName>
        <fullName evidence="2">Secretion system C-terminal sorting domain-containing protein</fullName>
    </recommendedName>
</protein>
<dbReference type="AlphaFoldDB" id="X1IJT0"/>
<dbReference type="InterPro" id="IPR026444">
    <property type="entry name" value="Secre_tail"/>
</dbReference>
<gene>
    <name evidence="1" type="ORF">S03H2_64937</name>
</gene>